<reference evidence="10 11" key="2">
    <citation type="submission" date="2010-03" db="EMBL/GenBank/DDBJ databases">
        <authorList>
            <person name="Pajon A."/>
        </authorList>
    </citation>
    <scope>NUCLEOTIDE SEQUENCE [LARGE SCALE GENOMIC DNA]</scope>
    <source>
        <strain evidence="10 11">A2-162</strain>
    </source>
</reference>
<keyword evidence="3" id="KW-1003">Cell membrane</keyword>
<dbReference type="Proteomes" id="UP000008955">
    <property type="component" value="Chromosome"/>
</dbReference>
<evidence type="ECO:0000256" key="2">
    <source>
        <dbReference type="ARBA" id="ARBA00022448"/>
    </source>
</evidence>
<accession>D4LXW4</accession>
<evidence type="ECO:0000256" key="6">
    <source>
        <dbReference type="ARBA" id="ARBA00022840"/>
    </source>
</evidence>
<dbReference type="InterPro" id="IPR050107">
    <property type="entry name" value="ABC_carbohydrate_import_ATPase"/>
</dbReference>
<dbReference type="PANTHER" id="PTHR43790">
    <property type="entry name" value="CARBOHYDRATE TRANSPORT ATP-BINDING PROTEIN MG119-RELATED"/>
    <property type="match status" value="1"/>
</dbReference>
<keyword evidence="10" id="KW-0762">Sugar transport</keyword>
<dbReference type="InterPro" id="IPR027417">
    <property type="entry name" value="P-loop_NTPase"/>
</dbReference>
<dbReference type="PATRIC" id="fig|657314.3.peg.728"/>
<sequence length="494" mass="55219">MSEYLLEMKQIVKKFPGTLALNHVDFNLKSGEVMALIGENGAGKSTLMNVLMGVLKPEEGEVYLQGTKIEIKSPYEALQHGIGMVPQELNLVTELSIAENIYLGCHQKTNGIFDWKKTAQNAQVILKKLKVDIDPREKVKNITAAFQELVSIARTLVFGSNIIILDEPTASLTIQEKDHLFEVVRMLKSEGKTIVIITHHLDEVKELSDRVTIMRDGTLVKVCQTDEVTTDEMIFYMANQKVEKNKIIKRNVSDEIVLEARGLTRKGEFEDVSFQVRKGEIFGVAGLVGAGRTELFSCIYGLTKSHSGSLYLNGKEVVMKSPVDAIANGIGLVPEERRKQGMFALLSIYENVMMPSYHTISSKGVINFDEAKKRTNRQIDAMRIKTPSCNTQIKNLSGGNQQKVILGRWMEKNVDILILDEPTRGIDVRAKGEIYRLIREMADNGVTVIVISSEMDELISVSDRIMVMHEGLVKGFMEPSEDMVGEEILKVALK</sequence>
<evidence type="ECO:0000256" key="7">
    <source>
        <dbReference type="ARBA" id="ARBA00022967"/>
    </source>
</evidence>
<keyword evidence="7" id="KW-1278">Translocase</keyword>
<dbReference type="InterPro" id="IPR003593">
    <property type="entry name" value="AAA+_ATPase"/>
</dbReference>
<organism evidence="10 11">
    <name type="scientific">Blautia obeum A2-162</name>
    <dbReference type="NCBI Taxonomy" id="657314"/>
    <lineage>
        <taxon>Bacteria</taxon>
        <taxon>Bacillati</taxon>
        <taxon>Bacillota</taxon>
        <taxon>Clostridia</taxon>
        <taxon>Lachnospirales</taxon>
        <taxon>Lachnospiraceae</taxon>
        <taxon>Blautia</taxon>
    </lineage>
</organism>
<dbReference type="CDD" id="cd03216">
    <property type="entry name" value="ABC_Carb_Monos_I"/>
    <property type="match status" value="1"/>
</dbReference>
<keyword evidence="5" id="KW-0547">Nucleotide-binding</keyword>
<dbReference type="GO" id="GO:0005886">
    <property type="term" value="C:plasma membrane"/>
    <property type="evidence" value="ECO:0007669"/>
    <property type="project" value="UniProtKB-SubCell"/>
</dbReference>
<dbReference type="SMART" id="SM00382">
    <property type="entry name" value="AAA"/>
    <property type="match status" value="2"/>
</dbReference>
<feature type="domain" description="ABC transporter" evidence="9">
    <location>
        <begin position="252"/>
        <end position="493"/>
    </location>
</feature>
<gene>
    <name evidence="10" type="ORF">CK5_09650</name>
</gene>
<dbReference type="PROSITE" id="PS00211">
    <property type="entry name" value="ABC_TRANSPORTER_1"/>
    <property type="match status" value="1"/>
</dbReference>
<evidence type="ECO:0000256" key="8">
    <source>
        <dbReference type="ARBA" id="ARBA00023136"/>
    </source>
</evidence>
<dbReference type="Gene3D" id="3.40.50.300">
    <property type="entry name" value="P-loop containing nucleotide triphosphate hydrolases"/>
    <property type="match status" value="2"/>
</dbReference>
<dbReference type="InterPro" id="IPR017871">
    <property type="entry name" value="ABC_transporter-like_CS"/>
</dbReference>
<dbReference type="SUPFAM" id="SSF52540">
    <property type="entry name" value="P-loop containing nucleoside triphosphate hydrolases"/>
    <property type="match status" value="2"/>
</dbReference>
<dbReference type="Pfam" id="PF00005">
    <property type="entry name" value="ABC_tran"/>
    <property type="match status" value="2"/>
</dbReference>
<dbReference type="EMBL" id="FP929054">
    <property type="protein sequence ID" value="CBL22467.1"/>
    <property type="molecule type" value="Genomic_DNA"/>
</dbReference>
<evidence type="ECO:0000313" key="11">
    <source>
        <dbReference type="Proteomes" id="UP000008955"/>
    </source>
</evidence>
<evidence type="ECO:0000256" key="3">
    <source>
        <dbReference type="ARBA" id="ARBA00022475"/>
    </source>
</evidence>
<dbReference type="AlphaFoldDB" id="D4LXW4"/>
<protein>
    <submittedName>
        <fullName evidence="10">ABC-type sugar transport system, ATPase component</fullName>
        <ecNumber evidence="10">3.6.3.17</ecNumber>
    </submittedName>
</protein>
<evidence type="ECO:0000256" key="4">
    <source>
        <dbReference type="ARBA" id="ARBA00022737"/>
    </source>
</evidence>
<dbReference type="EC" id="3.6.3.17" evidence="10"/>
<dbReference type="PROSITE" id="PS50893">
    <property type="entry name" value="ABC_TRANSPORTER_2"/>
    <property type="match status" value="2"/>
</dbReference>
<evidence type="ECO:0000256" key="5">
    <source>
        <dbReference type="ARBA" id="ARBA00022741"/>
    </source>
</evidence>
<dbReference type="CDD" id="cd03215">
    <property type="entry name" value="ABC_Carb_Monos_II"/>
    <property type="match status" value="1"/>
</dbReference>
<evidence type="ECO:0000313" key="10">
    <source>
        <dbReference type="EMBL" id="CBL22467.1"/>
    </source>
</evidence>
<reference evidence="10 11" key="1">
    <citation type="submission" date="2010-03" db="EMBL/GenBank/DDBJ databases">
        <title>The genome sequence of Ruminococcus obeum A2-162.</title>
        <authorList>
            <consortium name="metaHIT consortium -- http://www.metahit.eu/"/>
            <person name="Pajon A."/>
            <person name="Turner K."/>
            <person name="Parkhill J."/>
            <person name="Duncan S."/>
            <person name="Flint H."/>
        </authorList>
    </citation>
    <scope>NUCLEOTIDE SEQUENCE [LARGE SCALE GENOMIC DNA]</scope>
    <source>
        <strain evidence="10 11">A2-162</strain>
    </source>
</reference>
<dbReference type="FunFam" id="3.40.50.300:FF:000127">
    <property type="entry name" value="Ribose import ATP-binding protein RbsA"/>
    <property type="match status" value="1"/>
</dbReference>
<proteinExistence type="predicted"/>
<keyword evidence="8" id="KW-0472">Membrane</keyword>
<dbReference type="GO" id="GO:0005524">
    <property type="term" value="F:ATP binding"/>
    <property type="evidence" value="ECO:0007669"/>
    <property type="project" value="UniProtKB-KW"/>
</dbReference>
<dbReference type="RefSeq" id="WP_015541332.1">
    <property type="nucleotide sequence ID" value="NC_021022.1"/>
</dbReference>
<evidence type="ECO:0000256" key="1">
    <source>
        <dbReference type="ARBA" id="ARBA00004202"/>
    </source>
</evidence>
<keyword evidence="6" id="KW-0067">ATP-binding</keyword>
<evidence type="ECO:0000259" key="9">
    <source>
        <dbReference type="PROSITE" id="PS50893"/>
    </source>
</evidence>
<name>D4LXW4_9FIRM</name>
<dbReference type="PANTHER" id="PTHR43790:SF9">
    <property type="entry name" value="GALACTOFURANOSE TRANSPORTER ATP-BINDING PROTEIN YTFR"/>
    <property type="match status" value="1"/>
</dbReference>
<keyword evidence="11" id="KW-1185">Reference proteome</keyword>
<keyword evidence="4" id="KW-0677">Repeat</keyword>
<dbReference type="GO" id="GO:0016887">
    <property type="term" value="F:ATP hydrolysis activity"/>
    <property type="evidence" value="ECO:0007669"/>
    <property type="project" value="InterPro"/>
</dbReference>
<dbReference type="InterPro" id="IPR003439">
    <property type="entry name" value="ABC_transporter-like_ATP-bd"/>
</dbReference>
<keyword evidence="2" id="KW-0813">Transport</keyword>
<comment type="subcellular location">
    <subcellularLocation>
        <location evidence="1">Cell membrane</location>
        <topology evidence="1">Peripheral membrane protein</topology>
    </subcellularLocation>
</comment>
<dbReference type="KEGG" id="rob:CK5_09650"/>
<keyword evidence="10" id="KW-0378">Hydrolase</keyword>
<dbReference type="HOGENOM" id="CLU_000604_92_3_9"/>
<feature type="domain" description="ABC transporter" evidence="9">
    <location>
        <begin position="6"/>
        <end position="241"/>
    </location>
</feature>